<proteinExistence type="predicted"/>
<evidence type="ECO:0000313" key="1">
    <source>
        <dbReference type="EMBL" id="JAH31757.1"/>
    </source>
</evidence>
<reference evidence="1" key="1">
    <citation type="submission" date="2014-11" db="EMBL/GenBank/DDBJ databases">
        <authorList>
            <person name="Amaro Gonzalez C."/>
        </authorList>
    </citation>
    <scope>NUCLEOTIDE SEQUENCE</scope>
</reference>
<dbReference type="AlphaFoldDB" id="A0A0E9RSH4"/>
<reference evidence="1" key="2">
    <citation type="journal article" date="2015" name="Fish Shellfish Immunol.">
        <title>Early steps in the European eel (Anguilla anguilla)-Vibrio vulnificus interaction in the gills: Role of the RtxA13 toxin.</title>
        <authorList>
            <person name="Callol A."/>
            <person name="Pajuelo D."/>
            <person name="Ebbesson L."/>
            <person name="Teles M."/>
            <person name="MacKenzie S."/>
            <person name="Amaro C."/>
        </authorList>
    </citation>
    <scope>NUCLEOTIDE SEQUENCE</scope>
</reference>
<organism evidence="1">
    <name type="scientific">Anguilla anguilla</name>
    <name type="common">European freshwater eel</name>
    <name type="synonym">Muraena anguilla</name>
    <dbReference type="NCBI Taxonomy" id="7936"/>
    <lineage>
        <taxon>Eukaryota</taxon>
        <taxon>Metazoa</taxon>
        <taxon>Chordata</taxon>
        <taxon>Craniata</taxon>
        <taxon>Vertebrata</taxon>
        <taxon>Euteleostomi</taxon>
        <taxon>Actinopterygii</taxon>
        <taxon>Neopterygii</taxon>
        <taxon>Teleostei</taxon>
        <taxon>Anguilliformes</taxon>
        <taxon>Anguillidae</taxon>
        <taxon>Anguilla</taxon>
    </lineage>
</organism>
<sequence length="26" mass="3072">MMLIQCSCTVYLNIMQLHCISVLHNY</sequence>
<protein>
    <submittedName>
        <fullName evidence="1">Uncharacterized protein</fullName>
    </submittedName>
</protein>
<accession>A0A0E9RSH4</accession>
<name>A0A0E9RSH4_ANGAN</name>
<dbReference type="EMBL" id="GBXM01076820">
    <property type="protein sequence ID" value="JAH31757.1"/>
    <property type="molecule type" value="Transcribed_RNA"/>
</dbReference>